<dbReference type="AlphaFoldDB" id="A0AA37LGB8"/>
<sequence>MSVQHRLPQITISTRAKSTKNIRGKYPVIRTTEAGGEIPELAFRVTPDNATFIPLISIAAAVAAIPKLQLHVVFGELVNRTISPLYIKYSAPGETDRKE</sequence>
<comment type="caution">
    <text evidence="1">The sequence shown here is derived from an EMBL/GenBank/DDBJ whole genome shotgun (WGS) entry which is preliminary data.</text>
</comment>
<protein>
    <submittedName>
        <fullName evidence="1">Uncharacterized protein</fullName>
    </submittedName>
</protein>
<proteinExistence type="predicted"/>
<keyword evidence="2" id="KW-1185">Reference proteome</keyword>
<dbReference type="GeneID" id="73327018"/>
<gene>
    <name evidence="1" type="ORF">ColSpa_06216</name>
</gene>
<dbReference type="EMBL" id="BQXU01000014">
    <property type="protein sequence ID" value="GKT46035.1"/>
    <property type="molecule type" value="Genomic_DNA"/>
</dbReference>
<accession>A0AA37LGB8</accession>
<organism evidence="1 2">
    <name type="scientific">Colletotrichum spaethianum</name>
    <dbReference type="NCBI Taxonomy" id="700344"/>
    <lineage>
        <taxon>Eukaryota</taxon>
        <taxon>Fungi</taxon>
        <taxon>Dikarya</taxon>
        <taxon>Ascomycota</taxon>
        <taxon>Pezizomycotina</taxon>
        <taxon>Sordariomycetes</taxon>
        <taxon>Hypocreomycetidae</taxon>
        <taxon>Glomerellales</taxon>
        <taxon>Glomerellaceae</taxon>
        <taxon>Colletotrichum</taxon>
        <taxon>Colletotrichum spaethianum species complex</taxon>
    </lineage>
</organism>
<dbReference type="Proteomes" id="UP001055115">
    <property type="component" value="Unassembled WGS sequence"/>
</dbReference>
<name>A0AA37LGB8_9PEZI</name>
<evidence type="ECO:0000313" key="1">
    <source>
        <dbReference type="EMBL" id="GKT46035.1"/>
    </source>
</evidence>
<evidence type="ECO:0000313" key="2">
    <source>
        <dbReference type="Proteomes" id="UP001055115"/>
    </source>
</evidence>
<dbReference type="RefSeq" id="XP_049128385.1">
    <property type="nucleotide sequence ID" value="XM_049272428.1"/>
</dbReference>
<reference evidence="1 2" key="1">
    <citation type="submission" date="2022-03" db="EMBL/GenBank/DDBJ databases">
        <title>Genome data of Colletotrichum spp.</title>
        <authorList>
            <person name="Utami Y.D."/>
            <person name="Hiruma K."/>
        </authorList>
    </citation>
    <scope>NUCLEOTIDE SEQUENCE [LARGE SCALE GENOMIC DNA]</scope>
    <source>
        <strain evidence="1 2">MAFF 239500</strain>
    </source>
</reference>